<proteinExistence type="predicted"/>
<dbReference type="PROSITE" id="PS51007">
    <property type="entry name" value="CYTC"/>
    <property type="match status" value="1"/>
</dbReference>
<feature type="domain" description="Cytochrome c" evidence="6">
    <location>
        <begin position="91"/>
        <end position="182"/>
    </location>
</feature>
<dbReference type="PROSITE" id="PS51257">
    <property type="entry name" value="PROKAR_LIPOPROTEIN"/>
    <property type="match status" value="1"/>
</dbReference>
<gene>
    <name evidence="7" type="ORF">SAMN06265353_0881</name>
</gene>
<dbReference type="Pfam" id="PF00034">
    <property type="entry name" value="Cytochrom_C"/>
    <property type="match status" value="1"/>
</dbReference>
<dbReference type="GO" id="GO:0046872">
    <property type="term" value="F:metal ion binding"/>
    <property type="evidence" value="ECO:0007669"/>
    <property type="project" value="UniProtKB-KW"/>
</dbReference>
<organism evidence="7 8">
    <name type="scientific">Hydrogenobacter hydrogenophilus</name>
    <dbReference type="NCBI Taxonomy" id="35835"/>
    <lineage>
        <taxon>Bacteria</taxon>
        <taxon>Pseudomonadati</taxon>
        <taxon>Aquificota</taxon>
        <taxon>Aquificia</taxon>
        <taxon>Aquificales</taxon>
        <taxon>Aquificaceae</taxon>
        <taxon>Hydrogenobacter</taxon>
    </lineage>
</organism>
<evidence type="ECO:0000259" key="6">
    <source>
        <dbReference type="PROSITE" id="PS51007"/>
    </source>
</evidence>
<dbReference type="Gene3D" id="1.10.760.10">
    <property type="entry name" value="Cytochrome c-like domain"/>
    <property type="match status" value="1"/>
</dbReference>
<dbReference type="InterPro" id="IPR016823">
    <property type="entry name" value="Thiosulf_SoxX_II"/>
</dbReference>
<keyword evidence="2 4" id="KW-0479">Metal-binding</keyword>
<evidence type="ECO:0000256" key="1">
    <source>
        <dbReference type="ARBA" id="ARBA00022617"/>
    </source>
</evidence>
<dbReference type="SUPFAM" id="SSF46626">
    <property type="entry name" value="Cytochrome c"/>
    <property type="match status" value="1"/>
</dbReference>
<dbReference type="InterPro" id="IPR009056">
    <property type="entry name" value="Cyt_c-like_dom"/>
</dbReference>
<protein>
    <submittedName>
        <fullName evidence="7">Monoheme cytochrome SoxX (Sulfur oxidation)</fullName>
    </submittedName>
</protein>
<dbReference type="PIRSF" id="PIRSF024608">
    <property type="entry name" value="UCP024608"/>
    <property type="match status" value="1"/>
</dbReference>
<dbReference type="GO" id="GO:0009055">
    <property type="term" value="F:electron transfer activity"/>
    <property type="evidence" value="ECO:0007669"/>
    <property type="project" value="InterPro"/>
</dbReference>
<keyword evidence="8" id="KW-1185">Reference proteome</keyword>
<dbReference type="GO" id="GO:0020037">
    <property type="term" value="F:heme binding"/>
    <property type="evidence" value="ECO:0007669"/>
    <property type="project" value="InterPro"/>
</dbReference>
<dbReference type="OrthoDB" id="8562939at2"/>
<accession>A0A285NW88</accession>
<dbReference type="NCBIfam" id="TIGR04485">
    <property type="entry name" value="thiosulf_SoxX"/>
    <property type="match status" value="1"/>
</dbReference>
<name>A0A285NW88_9AQUI</name>
<evidence type="ECO:0000313" key="8">
    <source>
        <dbReference type="Proteomes" id="UP000218627"/>
    </source>
</evidence>
<keyword evidence="3 4" id="KW-0408">Iron</keyword>
<dbReference type="InterPro" id="IPR036909">
    <property type="entry name" value="Cyt_c-like_dom_sf"/>
</dbReference>
<dbReference type="InterPro" id="IPR030999">
    <property type="entry name" value="Thiosulf_SoxX"/>
</dbReference>
<dbReference type="Proteomes" id="UP000218627">
    <property type="component" value="Unassembled WGS sequence"/>
</dbReference>
<evidence type="ECO:0000256" key="5">
    <source>
        <dbReference type="SAM" id="MobiDB-lite"/>
    </source>
</evidence>
<dbReference type="AlphaFoldDB" id="A0A285NW88"/>
<evidence type="ECO:0000256" key="2">
    <source>
        <dbReference type="ARBA" id="ARBA00022723"/>
    </source>
</evidence>
<reference evidence="8" key="1">
    <citation type="submission" date="2017-09" db="EMBL/GenBank/DDBJ databases">
        <authorList>
            <person name="Varghese N."/>
            <person name="Submissions S."/>
        </authorList>
    </citation>
    <scope>NUCLEOTIDE SEQUENCE [LARGE SCALE GENOMIC DNA]</scope>
    <source>
        <strain evidence="8">DSM 2913</strain>
    </source>
</reference>
<dbReference type="EMBL" id="OBEN01000003">
    <property type="protein sequence ID" value="SNZ13744.1"/>
    <property type="molecule type" value="Genomic_DNA"/>
</dbReference>
<dbReference type="RefSeq" id="WP_096601612.1">
    <property type="nucleotide sequence ID" value="NZ_OBEN01000003.1"/>
</dbReference>
<evidence type="ECO:0000256" key="4">
    <source>
        <dbReference type="PROSITE-ProRule" id="PRU00433"/>
    </source>
</evidence>
<sequence length="187" mass="21014">MKRHFILLSSVVLFACAPTQQEKPKPVEAPKPPPQAKAEEKKPTFEEDTKQDTAQKLCSNPEGTVPADMVAKFLEEQKKLIKYPPNGKLVGDWKKGEQLFANPRKGNCYACHCADPKELACGNIGPILRHYGKRQNDVKYTYEKIYNSWAYVPCSIMYRAGVHGILTPEEIADIVAYLHSPESPVNK</sequence>
<keyword evidence="1 4" id="KW-0349">Heme</keyword>
<evidence type="ECO:0000313" key="7">
    <source>
        <dbReference type="EMBL" id="SNZ13744.1"/>
    </source>
</evidence>
<feature type="region of interest" description="Disordered" evidence="5">
    <location>
        <begin position="21"/>
        <end position="63"/>
    </location>
</feature>
<evidence type="ECO:0000256" key="3">
    <source>
        <dbReference type="ARBA" id="ARBA00023004"/>
    </source>
</evidence>
<feature type="compositionally biased region" description="Basic and acidic residues" evidence="5">
    <location>
        <begin position="37"/>
        <end position="53"/>
    </location>
</feature>